<evidence type="ECO:0000256" key="7">
    <source>
        <dbReference type="ARBA" id="ARBA00058683"/>
    </source>
</evidence>
<dbReference type="Pfam" id="PF00441">
    <property type="entry name" value="Acyl-CoA_dh_1"/>
    <property type="match status" value="1"/>
</dbReference>
<dbReference type="SUPFAM" id="SSF56645">
    <property type="entry name" value="Acyl-CoA dehydrogenase NM domain-like"/>
    <property type="match status" value="1"/>
</dbReference>
<evidence type="ECO:0000259" key="11">
    <source>
        <dbReference type="Pfam" id="PF00441"/>
    </source>
</evidence>
<organism evidence="15 16">
    <name type="scientific">Marinobacterium lacunae</name>
    <dbReference type="NCBI Taxonomy" id="1232683"/>
    <lineage>
        <taxon>Bacteria</taxon>
        <taxon>Pseudomonadati</taxon>
        <taxon>Pseudomonadota</taxon>
        <taxon>Gammaproteobacteria</taxon>
        <taxon>Oceanospirillales</taxon>
        <taxon>Oceanospirillaceae</taxon>
        <taxon>Marinobacterium</taxon>
    </lineage>
</organism>
<comment type="function">
    <text evidence="7">Involved in the assimilation of dimethylsulphoniopropionate (DMSP), an important compound in the fixation of carbon in marine phytoplankton, by mediating the conversion of 3-(methylthio)propanoyl-CoA (MMPA-CoA) to 3-(methylthio)acryloyl-CoA (MTA-CoA).</text>
</comment>
<evidence type="ECO:0000256" key="9">
    <source>
        <dbReference type="ARBA" id="ARBA00069043"/>
    </source>
</evidence>
<dbReference type="GO" id="GO:0016627">
    <property type="term" value="F:oxidoreductase activity, acting on the CH-CH group of donors"/>
    <property type="evidence" value="ECO:0007669"/>
    <property type="project" value="InterPro"/>
</dbReference>
<dbReference type="InterPro" id="IPR013786">
    <property type="entry name" value="AcylCoA_DH/ox_N"/>
</dbReference>
<sequence>MMSEYFHPYRDVTFALRELVGFDALCESAGLSEVNGELAEAILEEAGKFGSEVWAPLNKVGDQNGAKMTDVGVQESPGFAEVYRSFVESGWPTLTFPEAFGGQALPNVLGTAVNEIWQSANLAFGLCPLLTQGAGAALEHHADEALKEIWLPKLVSGEWTGTMNLTEPDAGSDLAAVKTRAVPEGDHYLITGQKIFITWGDHQMTDNIVHLVLARLPDAPAGVKGISLFVVPKFLLDENGEPGQANDVKCVSIEHKLGIHGSPTCTMSFGDNGGAVGYMVGEPNQGLAYMFTMMNHARQAVGLQGLAISERSYQQAVEYARERVQGTRKDGSKIPIIEFPDVRRMLMQMRASIEAMRGLALLAAAEVDREQYADDGEQAKVHGERVELFTPIVKGWLTELSQEVTYLGVQIHGGMGFVEETGAAQHYRDARILTIYEGTTGIQALDLVGRKIVRNQGVAMNALLDEIDAFTQQLEADAELAAMAVRLKSALEAAREATRWLLEEGSQSSSAPGAISVPFMMLMGYLCGGWVSCRMAHSAARQLASGQGDSAFLNAKVTTTRFYCEHLLPRTQGLLDTILSGSESVMGLPESQF</sequence>
<dbReference type="InterPro" id="IPR009075">
    <property type="entry name" value="AcylCo_DH/oxidase_C"/>
</dbReference>
<comment type="caution">
    <text evidence="15">The sequence shown here is derived from an EMBL/GenBank/DDBJ whole genome shotgun (WGS) entry which is preliminary data.</text>
</comment>
<keyword evidence="16" id="KW-1185">Reference proteome</keyword>
<evidence type="ECO:0000256" key="2">
    <source>
        <dbReference type="ARBA" id="ARBA00009347"/>
    </source>
</evidence>
<keyword evidence="3 10" id="KW-0285">Flavoprotein</keyword>
<dbReference type="InterPro" id="IPR052166">
    <property type="entry name" value="Diverse_Acyl-CoA_DH"/>
</dbReference>
<comment type="cofactor">
    <cofactor evidence="1 10">
        <name>FAD</name>
        <dbReference type="ChEBI" id="CHEBI:57692"/>
    </cofactor>
</comment>
<accession>A0A081G117</accession>
<dbReference type="EC" id="1.3.99.41" evidence="8"/>
<dbReference type="Gene3D" id="2.40.110.10">
    <property type="entry name" value="Butyryl-CoA Dehydrogenase, subunit A, domain 2"/>
    <property type="match status" value="1"/>
</dbReference>
<feature type="domain" description="Acyl-CoA dehydrogenase/oxidase C-terminal" evidence="11">
    <location>
        <begin position="284"/>
        <end position="446"/>
    </location>
</feature>
<proteinExistence type="inferred from homology"/>
<dbReference type="FunFam" id="2.40.110.10:FF:000031">
    <property type="entry name" value="Acyl-CoA dehydrogenase, putative"/>
    <property type="match status" value="1"/>
</dbReference>
<evidence type="ECO:0000256" key="1">
    <source>
        <dbReference type="ARBA" id="ARBA00001974"/>
    </source>
</evidence>
<evidence type="ECO:0000313" key="16">
    <source>
        <dbReference type="Proteomes" id="UP000028252"/>
    </source>
</evidence>
<dbReference type="InterPro" id="IPR046373">
    <property type="entry name" value="Acyl-CoA_Oxase/DH_mid-dom_sf"/>
</dbReference>
<protein>
    <recommendedName>
        <fullName evidence="9">3-methylmercaptopropionyl-CoA dehydrogenase</fullName>
        <ecNumber evidence="8">1.3.99.41</ecNumber>
    </recommendedName>
</protein>
<gene>
    <name evidence="15" type="ORF">ADIMK_1376</name>
</gene>
<evidence type="ECO:0000313" key="15">
    <source>
        <dbReference type="EMBL" id="KEA64472.1"/>
    </source>
</evidence>
<dbReference type="InterPro" id="IPR006091">
    <property type="entry name" value="Acyl-CoA_Oxase/DH_mid-dom"/>
</dbReference>
<dbReference type="Gene3D" id="1.20.140.10">
    <property type="entry name" value="Butyryl-CoA Dehydrogenase, subunit A, domain 3"/>
    <property type="match status" value="1"/>
</dbReference>
<reference evidence="15 16" key="1">
    <citation type="submission" date="2014-04" db="EMBL/GenBank/DDBJ databases">
        <title>Marinobacterium kochiensis sp. nov., isolated from sediment sample collected from Kochi backwaters in Kerala, India.</title>
        <authorList>
            <person name="Singh A."/>
            <person name="Pinnaka A.K."/>
        </authorList>
    </citation>
    <scope>NUCLEOTIDE SEQUENCE [LARGE SCALE GENOMIC DNA]</scope>
    <source>
        <strain evidence="15 16">AK27</strain>
    </source>
</reference>
<comment type="catalytic activity">
    <reaction evidence="6">
        <text>3-(methylsulfanyl)propanoyl-CoA + oxidized [electron-transfer flavoprotein] + H(+) = 3-(methylsulfanyl)acryloyl-CoA + reduced [electron-transfer flavoprotein]</text>
        <dbReference type="Rhea" id="RHEA:52612"/>
        <dbReference type="Rhea" id="RHEA-COMP:10685"/>
        <dbReference type="Rhea" id="RHEA-COMP:10686"/>
        <dbReference type="ChEBI" id="CHEBI:15378"/>
        <dbReference type="ChEBI" id="CHEBI:57692"/>
        <dbReference type="ChEBI" id="CHEBI:58307"/>
        <dbReference type="ChEBI" id="CHEBI:82815"/>
        <dbReference type="ChEBI" id="CHEBI:84994"/>
        <dbReference type="EC" id="1.3.99.41"/>
    </reaction>
    <physiologicalReaction direction="left-to-right" evidence="6">
        <dbReference type="Rhea" id="RHEA:52613"/>
    </physiologicalReaction>
</comment>
<dbReference type="InterPro" id="IPR009100">
    <property type="entry name" value="AcylCoA_DH/oxidase_NM_dom_sf"/>
</dbReference>
<dbReference type="Proteomes" id="UP000028252">
    <property type="component" value="Unassembled WGS sequence"/>
</dbReference>
<dbReference type="PANTHER" id="PTHR42803:SF1">
    <property type="entry name" value="BROAD-SPECIFICITY LINEAR ACYL-COA DEHYDROGENASE FADE5"/>
    <property type="match status" value="1"/>
</dbReference>
<keyword evidence="4 10" id="KW-0274">FAD</keyword>
<evidence type="ECO:0000259" key="13">
    <source>
        <dbReference type="Pfam" id="PF02771"/>
    </source>
</evidence>
<evidence type="ECO:0000256" key="5">
    <source>
        <dbReference type="ARBA" id="ARBA00023002"/>
    </source>
</evidence>
<dbReference type="InterPro" id="IPR036250">
    <property type="entry name" value="AcylCo_DH-like_C"/>
</dbReference>
<evidence type="ECO:0000256" key="6">
    <source>
        <dbReference type="ARBA" id="ARBA00051388"/>
    </source>
</evidence>
<dbReference type="EMBL" id="JMQN01000016">
    <property type="protein sequence ID" value="KEA64472.1"/>
    <property type="molecule type" value="Genomic_DNA"/>
</dbReference>
<name>A0A081G117_9GAMM</name>
<comment type="similarity">
    <text evidence="2 10">Belongs to the acyl-CoA dehydrogenase family.</text>
</comment>
<keyword evidence="5 10" id="KW-0560">Oxidoreductase</keyword>
<evidence type="ECO:0000259" key="14">
    <source>
        <dbReference type="Pfam" id="PF12806"/>
    </source>
</evidence>
<feature type="domain" description="Acyl-CoA dehydrogenase/oxidase N-terminal" evidence="13">
    <location>
        <begin position="77"/>
        <end position="158"/>
    </location>
</feature>
<evidence type="ECO:0000259" key="12">
    <source>
        <dbReference type="Pfam" id="PF02770"/>
    </source>
</evidence>
<evidence type="ECO:0000256" key="8">
    <source>
        <dbReference type="ARBA" id="ARBA00066694"/>
    </source>
</evidence>
<evidence type="ECO:0000256" key="4">
    <source>
        <dbReference type="ARBA" id="ARBA00022827"/>
    </source>
</evidence>
<dbReference type="Gene3D" id="1.10.540.10">
    <property type="entry name" value="Acyl-CoA dehydrogenase/oxidase, N-terminal domain"/>
    <property type="match status" value="1"/>
</dbReference>
<evidence type="ECO:0000256" key="10">
    <source>
        <dbReference type="RuleBase" id="RU362125"/>
    </source>
</evidence>
<dbReference type="STRING" id="1232683.ADIMK_1376"/>
<dbReference type="PANTHER" id="PTHR42803">
    <property type="entry name" value="ACYL-COA DEHYDROGENASE"/>
    <property type="match status" value="1"/>
</dbReference>
<dbReference type="Pfam" id="PF02770">
    <property type="entry name" value="Acyl-CoA_dh_M"/>
    <property type="match status" value="1"/>
</dbReference>
<dbReference type="GO" id="GO:0050660">
    <property type="term" value="F:flavin adenine dinucleotide binding"/>
    <property type="evidence" value="ECO:0007669"/>
    <property type="project" value="InterPro"/>
</dbReference>
<dbReference type="InterPro" id="IPR025878">
    <property type="entry name" value="Acyl-CoA_dh-like_C_dom"/>
</dbReference>
<dbReference type="AlphaFoldDB" id="A0A081G117"/>
<feature type="domain" description="Acetyl-CoA dehydrogenase-like C-terminal" evidence="14">
    <location>
        <begin position="463"/>
        <end position="589"/>
    </location>
</feature>
<feature type="domain" description="Acyl-CoA oxidase/dehydrogenase middle" evidence="12">
    <location>
        <begin position="163"/>
        <end position="270"/>
    </location>
</feature>
<dbReference type="PATRIC" id="fig|1232683.4.peg.1356"/>
<dbReference type="Pfam" id="PF02771">
    <property type="entry name" value="Acyl-CoA_dh_N"/>
    <property type="match status" value="1"/>
</dbReference>
<evidence type="ECO:0000256" key="3">
    <source>
        <dbReference type="ARBA" id="ARBA00022630"/>
    </source>
</evidence>
<dbReference type="Pfam" id="PF12806">
    <property type="entry name" value="Acyl-CoA_dh_C"/>
    <property type="match status" value="1"/>
</dbReference>
<dbReference type="SUPFAM" id="SSF47203">
    <property type="entry name" value="Acyl-CoA dehydrogenase C-terminal domain-like"/>
    <property type="match status" value="1"/>
</dbReference>
<dbReference type="eggNOG" id="COG1960">
    <property type="taxonomic scope" value="Bacteria"/>
</dbReference>
<dbReference type="InterPro" id="IPR037069">
    <property type="entry name" value="AcylCoA_DH/ox_N_sf"/>
</dbReference>